<organism evidence="2 3">
    <name type="scientific">Auricularia subglabra (strain TFB-10046 / SS5)</name>
    <name type="common">White-rot fungus</name>
    <name type="synonym">Auricularia delicata (strain TFB10046)</name>
    <dbReference type="NCBI Taxonomy" id="717982"/>
    <lineage>
        <taxon>Eukaryota</taxon>
        <taxon>Fungi</taxon>
        <taxon>Dikarya</taxon>
        <taxon>Basidiomycota</taxon>
        <taxon>Agaricomycotina</taxon>
        <taxon>Agaricomycetes</taxon>
        <taxon>Auriculariales</taxon>
        <taxon>Auriculariaceae</taxon>
        <taxon>Auricularia</taxon>
    </lineage>
</organism>
<dbReference type="EMBL" id="JH688007">
    <property type="protein sequence ID" value="EJD34086.1"/>
    <property type="molecule type" value="Genomic_DNA"/>
</dbReference>
<gene>
    <name evidence="2" type="ORF">AURDEDRAFT_176864</name>
</gene>
<protein>
    <submittedName>
        <fullName evidence="2">Uncharacterized protein</fullName>
    </submittedName>
</protein>
<keyword evidence="1" id="KW-0175">Coiled coil</keyword>
<dbReference type="OrthoDB" id="10249920at2759"/>
<proteinExistence type="predicted"/>
<reference evidence="3" key="1">
    <citation type="journal article" date="2012" name="Science">
        <title>The Paleozoic origin of enzymatic lignin decomposition reconstructed from 31 fungal genomes.</title>
        <authorList>
            <person name="Floudas D."/>
            <person name="Binder M."/>
            <person name="Riley R."/>
            <person name="Barry K."/>
            <person name="Blanchette R.A."/>
            <person name="Henrissat B."/>
            <person name="Martinez A.T."/>
            <person name="Otillar R."/>
            <person name="Spatafora J.W."/>
            <person name="Yadav J.S."/>
            <person name="Aerts A."/>
            <person name="Benoit I."/>
            <person name="Boyd A."/>
            <person name="Carlson A."/>
            <person name="Copeland A."/>
            <person name="Coutinho P.M."/>
            <person name="de Vries R.P."/>
            <person name="Ferreira P."/>
            <person name="Findley K."/>
            <person name="Foster B."/>
            <person name="Gaskell J."/>
            <person name="Glotzer D."/>
            <person name="Gorecki P."/>
            <person name="Heitman J."/>
            <person name="Hesse C."/>
            <person name="Hori C."/>
            <person name="Igarashi K."/>
            <person name="Jurgens J.A."/>
            <person name="Kallen N."/>
            <person name="Kersten P."/>
            <person name="Kohler A."/>
            <person name="Kuees U."/>
            <person name="Kumar T.K.A."/>
            <person name="Kuo A."/>
            <person name="LaButti K."/>
            <person name="Larrondo L.F."/>
            <person name="Lindquist E."/>
            <person name="Ling A."/>
            <person name="Lombard V."/>
            <person name="Lucas S."/>
            <person name="Lundell T."/>
            <person name="Martin R."/>
            <person name="McLaughlin D.J."/>
            <person name="Morgenstern I."/>
            <person name="Morin E."/>
            <person name="Murat C."/>
            <person name="Nagy L.G."/>
            <person name="Nolan M."/>
            <person name="Ohm R.A."/>
            <person name="Patyshakuliyeva A."/>
            <person name="Rokas A."/>
            <person name="Ruiz-Duenas F.J."/>
            <person name="Sabat G."/>
            <person name="Salamov A."/>
            <person name="Samejima M."/>
            <person name="Schmutz J."/>
            <person name="Slot J.C."/>
            <person name="St John F."/>
            <person name="Stenlid J."/>
            <person name="Sun H."/>
            <person name="Sun S."/>
            <person name="Syed K."/>
            <person name="Tsang A."/>
            <person name="Wiebenga A."/>
            <person name="Young D."/>
            <person name="Pisabarro A."/>
            <person name="Eastwood D.C."/>
            <person name="Martin F."/>
            <person name="Cullen D."/>
            <person name="Grigoriev I.V."/>
            <person name="Hibbett D.S."/>
        </authorList>
    </citation>
    <scope>NUCLEOTIDE SEQUENCE [LARGE SCALE GENOMIC DNA]</scope>
    <source>
        <strain evidence="3">TFB10046</strain>
    </source>
</reference>
<accession>J0D5N1</accession>
<evidence type="ECO:0000313" key="3">
    <source>
        <dbReference type="Proteomes" id="UP000006514"/>
    </source>
</evidence>
<dbReference type="AlphaFoldDB" id="J0D5N1"/>
<evidence type="ECO:0000313" key="2">
    <source>
        <dbReference type="EMBL" id="EJD34086.1"/>
    </source>
</evidence>
<sequence length="70" mass="7777">MTNSNMKPVVLRVVVDDISQLAEGDLIVRRTVELASLNSELKEYEKKCFATDARLSHFAIGSEPALKTRA</sequence>
<dbReference type="InParanoid" id="J0D5N1"/>
<dbReference type="KEGG" id="adl:AURDEDRAFT_176864"/>
<evidence type="ECO:0000256" key="1">
    <source>
        <dbReference type="SAM" id="Coils"/>
    </source>
</evidence>
<dbReference type="Proteomes" id="UP000006514">
    <property type="component" value="Unassembled WGS sequence"/>
</dbReference>
<name>J0D5N1_AURST</name>
<feature type="coiled-coil region" evidence="1">
    <location>
        <begin position="27"/>
        <end position="54"/>
    </location>
</feature>
<keyword evidence="3" id="KW-1185">Reference proteome</keyword>